<gene>
    <name evidence="1" type="ORF">EB796_014570</name>
</gene>
<dbReference type="AlphaFoldDB" id="A0A7J7JNE2"/>
<keyword evidence="2" id="KW-1185">Reference proteome</keyword>
<comment type="caution">
    <text evidence="1">The sequence shown here is derived from an EMBL/GenBank/DDBJ whole genome shotgun (WGS) entry which is preliminary data.</text>
</comment>
<organism evidence="1 2">
    <name type="scientific">Bugula neritina</name>
    <name type="common">Brown bryozoan</name>
    <name type="synonym">Sertularia neritina</name>
    <dbReference type="NCBI Taxonomy" id="10212"/>
    <lineage>
        <taxon>Eukaryota</taxon>
        <taxon>Metazoa</taxon>
        <taxon>Spiralia</taxon>
        <taxon>Lophotrochozoa</taxon>
        <taxon>Bryozoa</taxon>
        <taxon>Gymnolaemata</taxon>
        <taxon>Cheilostomatida</taxon>
        <taxon>Flustrina</taxon>
        <taxon>Buguloidea</taxon>
        <taxon>Bugulidae</taxon>
        <taxon>Bugula</taxon>
    </lineage>
</organism>
<proteinExistence type="predicted"/>
<dbReference type="Gene3D" id="3.30.40.10">
    <property type="entry name" value="Zinc/RING finger domain, C3HC4 (zinc finger)"/>
    <property type="match status" value="1"/>
</dbReference>
<evidence type="ECO:0000313" key="1">
    <source>
        <dbReference type="EMBL" id="KAF6027114.1"/>
    </source>
</evidence>
<dbReference type="SUPFAM" id="SSF57850">
    <property type="entry name" value="RING/U-box"/>
    <property type="match status" value="1"/>
</dbReference>
<sequence length="243" mass="26931">MHISSLLTKVTDIIFHPVTHKGQSSNRLCHTPKPMILTRYSFFLNYLCKAALPVYPPPYAGSHVLPSYTLAGSMPYPFCVPTTPNPTSPSMTSLPLPPPPAELRRHQRQYFNNPPKPERKPLLIVNPEINDVVNNPDVMKPFHVNSAAPKYALQKRTRKPLLIVDSDTNEVINKADLDAKDETADVRGKFKRLITEKATEMDSAEVECGFCLLKEGLENPKSLPCGHVHCLPCLTALGAGNLS</sequence>
<dbReference type="Proteomes" id="UP000593567">
    <property type="component" value="Unassembled WGS sequence"/>
</dbReference>
<accession>A0A7J7JNE2</accession>
<reference evidence="1" key="1">
    <citation type="submission" date="2020-06" db="EMBL/GenBank/DDBJ databases">
        <title>Draft genome of Bugula neritina, a colonial animal packing powerful symbionts and potential medicines.</title>
        <authorList>
            <person name="Rayko M."/>
        </authorList>
    </citation>
    <scope>NUCLEOTIDE SEQUENCE [LARGE SCALE GENOMIC DNA]</scope>
    <source>
        <strain evidence="1">Kwan_BN1</strain>
    </source>
</reference>
<name>A0A7J7JNE2_BUGNE</name>
<dbReference type="InterPro" id="IPR013083">
    <property type="entry name" value="Znf_RING/FYVE/PHD"/>
</dbReference>
<dbReference type="EMBL" id="VXIV02002141">
    <property type="protein sequence ID" value="KAF6027114.1"/>
    <property type="molecule type" value="Genomic_DNA"/>
</dbReference>
<evidence type="ECO:0000313" key="2">
    <source>
        <dbReference type="Proteomes" id="UP000593567"/>
    </source>
</evidence>
<protein>
    <submittedName>
        <fullName evidence="1">Uncharacterized protein</fullName>
    </submittedName>
</protein>